<dbReference type="Gene3D" id="1.10.10.10">
    <property type="entry name" value="Winged helix-like DNA-binding domain superfamily/Winged helix DNA-binding domain"/>
    <property type="match status" value="1"/>
</dbReference>
<reference evidence="1" key="1">
    <citation type="journal article" date="2014" name="Front. Microbiol.">
        <title>High frequency of phylogenetically diverse reductive dehalogenase-homologous genes in deep subseafloor sedimentary metagenomes.</title>
        <authorList>
            <person name="Kawai M."/>
            <person name="Futagami T."/>
            <person name="Toyoda A."/>
            <person name="Takaki Y."/>
            <person name="Nishi S."/>
            <person name="Hori S."/>
            <person name="Arai W."/>
            <person name="Tsubouchi T."/>
            <person name="Morono Y."/>
            <person name="Uchiyama I."/>
            <person name="Ito T."/>
            <person name="Fujiyama A."/>
            <person name="Inagaki F."/>
            <person name="Takami H."/>
        </authorList>
    </citation>
    <scope>NUCLEOTIDE SEQUENCE</scope>
    <source>
        <strain evidence="1">Expedition CK06-06</strain>
    </source>
</reference>
<comment type="caution">
    <text evidence="1">The sequence shown here is derived from an EMBL/GenBank/DDBJ whole genome shotgun (WGS) entry which is preliminary data.</text>
</comment>
<gene>
    <name evidence="1" type="ORF">S01H4_03875</name>
</gene>
<proteinExistence type="predicted"/>
<organism evidence="1">
    <name type="scientific">marine sediment metagenome</name>
    <dbReference type="NCBI Taxonomy" id="412755"/>
    <lineage>
        <taxon>unclassified sequences</taxon>
        <taxon>metagenomes</taxon>
        <taxon>ecological metagenomes</taxon>
    </lineage>
</organism>
<evidence type="ECO:0000313" key="1">
    <source>
        <dbReference type="EMBL" id="GAG60005.1"/>
    </source>
</evidence>
<dbReference type="AlphaFoldDB" id="X0YUU5"/>
<feature type="non-terminal residue" evidence="1">
    <location>
        <position position="146"/>
    </location>
</feature>
<dbReference type="InterPro" id="IPR036388">
    <property type="entry name" value="WH-like_DNA-bd_sf"/>
</dbReference>
<protein>
    <submittedName>
        <fullName evidence="1">Uncharacterized protein</fullName>
    </submittedName>
</protein>
<name>X0YUU5_9ZZZZ</name>
<sequence>MENIKNEDIYIYQRLSYLMDAEDEKKYIVATYKQLTVILKASPEKVQEIIKSFLKKNYIIKVKNHDINTFSNVYRLNHLVRKYIIKNKKRIEKNKLLSIIGERINIDSLDDLGYDDNLLSEIDLKISNKKLKENLKKRFKGKYFCI</sequence>
<dbReference type="EMBL" id="BART01000987">
    <property type="protein sequence ID" value="GAG60005.1"/>
    <property type="molecule type" value="Genomic_DNA"/>
</dbReference>
<accession>X0YUU5</accession>